<sequence length="94" mass="9887">MRPVLVACTCAGPAVCNVEKVHAPFTDPDRDWEVDPIIPDGKPTTTKEFAEDARAGDTPHAPTLQGPAGADAPADEDGVVILEGTADQRETGHR</sequence>
<proteinExistence type="predicted"/>
<evidence type="ECO:0000313" key="2">
    <source>
        <dbReference type="EMBL" id="GAP31177.1"/>
    </source>
</evidence>
<keyword evidence="3" id="KW-1185">Reference proteome</keyword>
<dbReference type="Proteomes" id="UP000037179">
    <property type="component" value="Unassembled WGS sequence"/>
</dbReference>
<evidence type="ECO:0000256" key="1">
    <source>
        <dbReference type="SAM" id="MobiDB-lite"/>
    </source>
</evidence>
<evidence type="ECO:0000313" key="3">
    <source>
        <dbReference type="Proteomes" id="UP000037179"/>
    </source>
</evidence>
<accession>A0ABC9Z0D2</accession>
<protein>
    <submittedName>
        <fullName evidence="2">Uncharacterized protein</fullName>
    </submittedName>
</protein>
<dbReference type="EMBL" id="BBYQ01000106">
    <property type="protein sequence ID" value="GAP31177.1"/>
    <property type="molecule type" value="Genomic_DNA"/>
</dbReference>
<feature type="region of interest" description="Disordered" evidence="1">
    <location>
        <begin position="25"/>
        <end position="94"/>
    </location>
</feature>
<organism evidence="2 3">
    <name type="scientific">Nocardia seriolae</name>
    <dbReference type="NCBI Taxonomy" id="37332"/>
    <lineage>
        <taxon>Bacteria</taxon>
        <taxon>Bacillati</taxon>
        <taxon>Actinomycetota</taxon>
        <taxon>Actinomycetes</taxon>
        <taxon>Mycobacteriales</taxon>
        <taxon>Nocardiaceae</taxon>
        <taxon>Nocardia</taxon>
    </lineage>
</organism>
<reference evidence="3" key="1">
    <citation type="submission" date="2015-07" db="EMBL/GenBank/DDBJ databases">
        <title>Nocardia seriolae U-1 whole genome shotgun sequence.</title>
        <authorList>
            <person name="Imajoh M."/>
            <person name="Fukumoto Y."/>
            <person name="Sukeda M."/>
            <person name="Yamane J."/>
            <person name="Yamasaki K."/>
            <person name="Shimizu M."/>
            <person name="Ohnishi K."/>
            <person name="Oshima S."/>
        </authorList>
    </citation>
    <scope>NUCLEOTIDE SEQUENCE [LARGE SCALE GENOMIC DNA]</scope>
    <source>
        <strain evidence="3">U-1</strain>
    </source>
</reference>
<gene>
    <name evidence="2" type="ORF">NSK11_contig00106-0005</name>
</gene>
<dbReference type="AlphaFoldDB" id="A0ABC9Z0D2"/>
<feature type="compositionally biased region" description="Basic and acidic residues" evidence="1">
    <location>
        <begin position="48"/>
        <end position="57"/>
    </location>
</feature>
<reference evidence="2 3" key="2">
    <citation type="journal article" date="2016" name="Genome Announc.">
        <title>Draft Genome Sequence of Erythromycin- and Oxytetracycline-Sensitive Nocardia seriolae Strain U-1 (NBRC 110359).</title>
        <authorList>
            <person name="Imajoh M."/>
            <person name="Sukeda M."/>
            <person name="Shimizu M."/>
            <person name="Yamane J."/>
            <person name="Ohnishi K."/>
            <person name="Oshima S."/>
        </authorList>
    </citation>
    <scope>NUCLEOTIDE SEQUENCE [LARGE SCALE GENOMIC DNA]</scope>
    <source>
        <strain evidence="2 3">U-1</strain>
    </source>
</reference>
<comment type="caution">
    <text evidence="2">The sequence shown here is derived from an EMBL/GenBank/DDBJ whole genome shotgun (WGS) entry which is preliminary data.</text>
</comment>
<name>A0ABC9Z0D2_9NOCA</name>